<dbReference type="EMBL" id="LDSE01000038">
    <property type="protein sequence ID" value="KTS65810.1"/>
    <property type="molecule type" value="Genomic_DNA"/>
</dbReference>
<organism evidence="1 2">
    <name type="scientific">Pantoea dispersa</name>
    <dbReference type="NCBI Taxonomy" id="59814"/>
    <lineage>
        <taxon>Bacteria</taxon>
        <taxon>Pseudomonadati</taxon>
        <taxon>Pseudomonadota</taxon>
        <taxon>Gammaproteobacteria</taxon>
        <taxon>Enterobacterales</taxon>
        <taxon>Erwiniaceae</taxon>
        <taxon>Pantoea</taxon>
    </lineage>
</organism>
<proteinExistence type="predicted"/>
<comment type="caution">
    <text evidence="1">The sequence shown here is derived from an EMBL/GenBank/DDBJ whole genome shotgun (WGS) entry which is preliminary data.</text>
</comment>
<sequence>MLAARHINSNRQLTAKGFNITFERGNFQIFTAPFNSRNGSMLPALLLNAAQYSRCTATVKSAQVTLWGKIMILVSFSIS</sequence>
<evidence type="ECO:0000313" key="2">
    <source>
        <dbReference type="Proteomes" id="UP000071979"/>
    </source>
</evidence>
<accession>A0A8E1V5S7</accession>
<reference evidence="1 2" key="1">
    <citation type="journal article" date="2016" name="Front. Microbiol.">
        <title>Genomic Resource of Rice Seed Associated Bacteria.</title>
        <authorList>
            <person name="Midha S."/>
            <person name="Bansal K."/>
            <person name="Sharma S."/>
            <person name="Kumar N."/>
            <person name="Patil P.P."/>
            <person name="Chaudhry V."/>
            <person name="Patil P.B."/>
        </authorList>
    </citation>
    <scope>NUCLEOTIDE SEQUENCE [LARGE SCALE GENOMIC DNA]</scope>
    <source>
        <strain evidence="1 2">SA3</strain>
    </source>
</reference>
<dbReference type="Proteomes" id="UP000071979">
    <property type="component" value="Unassembled WGS sequence"/>
</dbReference>
<name>A0A8E1V5S7_9GAMM</name>
<evidence type="ECO:0000313" key="1">
    <source>
        <dbReference type="EMBL" id="KTS65810.1"/>
    </source>
</evidence>
<dbReference type="AlphaFoldDB" id="A0A8E1V5S7"/>
<protein>
    <submittedName>
        <fullName evidence="1">Uncharacterized protein</fullName>
    </submittedName>
</protein>
<gene>
    <name evidence="1" type="ORF">SA3R_19625</name>
</gene>